<dbReference type="Proteomes" id="UP000005580">
    <property type="component" value="Unassembled WGS sequence"/>
</dbReference>
<comment type="caution">
    <text evidence="2">The sequence shown here is derived from an EMBL/GenBank/DDBJ whole genome shotgun (WGS) entry which is preliminary data.</text>
</comment>
<name>E7RR79_9BACT</name>
<dbReference type="RefSeq" id="WP_004369845.1">
    <property type="nucleotide sequence ID" value="NZ_GL833119.1"/>
</dbReference>
<feature type="signal peptide" evidence="1">
    <location>
        <begin position="1"/>
        <end position="23"/>
    </location>
</feature>
<dbReference type="InterPro" id="IPR021109">
    <property type="entry name" value="Peptidase_aspartic_dom_sf"/>
</dbReference>
<dbReference type="eggNOG" id="COG3577">
    <property type="taxonomic scope" value="Bacteria"/>
</dbReference>
<organism evidence="2 3">
    <name type="scientific">Hoylesella oralis ATCC 33269</name>
    <dbReference type="NCBI Taxonomy" id="873533"/>
    <lineage>
        <taxon>Bacteria</taxon>
        <taxon>Pseudomonadati</taxon>
        <taxon>Bacteroidota</taxon>
        <taxon>Bacteroidia</taxon>
        <taxon>Bacteroidales</taxon>
        <taxon>Prevotellaceae</taxon>
        <taxon>Hoylesella</taxon>
    </lineage>
</organism>
<evidence type="ECO:0000313" key="3">
    <source>
        <dbReference type="Proteomes" id="UP000005580"/>
    </source>
</evidence>
<evidence type="ECO:0000313" key="2">
    <source>
        <dbReference type="EMBL" id="EFZ36767.1"/>
    </source>
</evidence>
<reference evidence="2" key="1">
    <citation type="submission" date="2011-01" db="EMBL/GenBank/DDBJ databases">
        <authorList>
            <person name="Muzny D."/>
            <person name="Qin X."/>
            <person name="Buhay C."/>
            <person name="Dugan-Rocha S."/>
            <person name="Ding Y."/>
            <person name="Chen G."/>
            <person name="Hawes A."/>
            <person name="Holder M."/>
            <person name="Jhangiani S."/>
            <person name="Johnson A."/>
            <person name="Khan Z."/>
            <person name="Li Z."/>
            <person name="Liu W."/>
            <person name="Liu X."/>
            <person name="Perez L."/>
            <person name="Shen H."/>
            <person name="Wang Q."/>
            <person name="Watt J."/>
            <person name="Xi L."/>
            <person name="Xin Y."/>
            <person name="Zhou J."/>
            <person name="Deng J."/>
            <person name="Jiang H."/>
            <person name="Liu Y."/>
            <person name="Qu J."/>
            <person name="Song X.-Z."/>
            <person name="Zhang L."/>
            <person name="Villasana D."/>
            <person name="Johnson A."/>
            <person name="Liu J."/>
            <person name="Liyanage D."/>
            <person name="Lorensuhewa L."/>
            <person name="Robinson T."/>
            <person name="Song A."/>
            <person name="Song B.-B."/>
            <person name="Dinh H."/>
            <person name="Thornton R."/>
            <person name="Coyle M."/>
            <person name="Francisco L."/>
            <person name="Jackson L."/>
            <person name="Javaid M."/>
            <person name="Korchina V."/>
            <person name="Kovar C."/>
            <person name="Mata R."/>
            <person name="Mathew T."/>
            <person name="Ngo R."/>
            <person name="Nguyen L."/>
            <person name="Nguyen N."/>
            <person name="Okwuonu G."/>
            <person name="Ongeri F."/>
            <person name="Pham C."/>
            <person name="Simmons D."/>
            <person name="Wilczek-Boney K."/>
            <person name="Hale W."/>
            <person name="Jakkamsetti A."/>
            <person name="Pham P."/>
            <person name="Ruth R."/>
            <person name="San Lucas F."/>
            <person name="Warren J."/>
            <person name="Zhang J."/>
            <person name="Zhao Z."/>
            <person name="Zhou C."/>
            <person name="Zhu D."/>
            <person name="Lee S."/>
            <person name="Bess C."/>
            <person name="Blankenburg K."/>
            <person name="Forbes L."/>
            <person name="Fu Q."/>
            <person name="Gubbala S."/>
            <person name="Hirani K."/>
            <person name="Jayaseelan J.C."/>
            <person name="Lara F."/>
            <person name="Munidasa M."/>
            <person name="Palculict T."/>
            <person name="Patil S."/>
            <person name="Pu L.-L."/>
            <person name="Saada N."/>
            <person name="Tang L."/>
            <person name="Weissenberger G."/>
            <person name="Zhu Y."/>
            <person name="Hemphill L."/>
            <person name="Shang Y."/>
            <person name="Youmans B."/>
            <person name="Ayvaz T."/>
            <person name="Ross M."/>
            <person name="Santibanez J."/>
            <person name="Aqrawi P."/>
            <person name="Gross S."/>
            <person name="Joshi V."/>
            <person name="Fowler G."/>
            <person name="Nazareth L."/>
            <person name="Reid J."/>
            <person name="Worley K."/>
            <person name="Petrosino J."/>
            <person name="Highlander S."/>
            <person name="Gibbs R."/>
        </authorList>
    </citation>
    <scope>NUCLEOTIDE SEQUENCE [LARGE SCALE GENOMIC DNA]</scope>
    <source>
        <strain evidence="2">ATCC 33269</strain>
    </source>
</reference>
<dbReference type="SUPFAM" id="SSF50630">
    <property type="entry name" value="Acid proteases"/>
    <property type="match status" value="1"/>
</dbReference>
<evidence type="ECO:0000256" key="1">
    <source>
        <dbReference type="SAM" id="SignalP"/>
    </source>
</evidence>
<gene>
    <name evidence="2" type="ORF">HMPREF0663_11680</name>
</gene>
<proteinExistence type="predicted"/>
<feature type="chain" id="PRO_5003221639" description="Aspartyl protease" evidence="1">
    <location>
        <begin position="24"/>
        <end position="431"/>
    </location>
</feature>
<keyword evidence="1" id="KW-0732">Signal</keyword>
<sequence>MVKKCYRLLLALLLTVWSLGVCSQNADITASELIADGRWFELKRHFDAHKDSMSAPLRDYAKAWVYSAFDNRRAACRAIRYLLRHRADALTPDTYLRLVQELACVLHRDGRDKQAAKVFRRYCRQGVAGADSSAVADNRRYEALYKAYAACPQKVFKCHGDAVIPFRLDSVGSAGHASVGVMIPARLNGTLLTACFDTGSSANVLSLRLARRLHLRLTDVPVKVDGASRIEGRMAFADSLSMGNVVLRNVPFYVFDTPVSDAESTYNLAHLQFILGMPWMEALGTVHVRLKDRVIVSPAWQPLCYEEPNLCYSLSARVLNTRLQHADYTFEAVPDFGASHTVWGRAFMDCHRDYVLEYGRRKNVVYGGLGGMKEGMEYVLHGFDVQLGYLRHTFPAVPVFEQEADNLLGMDFFCCYREVVFDLKNMLLSVY</sequence>
<dbReference type="Pfam" id="PF13650">
    <property type="entry name" value="Asp_protease_2"/>
    <property type="match status" value="1"/>
</dbReference>
<dbReference type="AlphaFoldDB" id="E7RR79"/>
<protein>
    <recommendedName>
        <fullName evidence="4">Aspartyl protease</fullName>
    </recommendedName>
</protein>
<dbReference type="HOGENOM" id="CLU_049420_0_0_10"/>
<dbReference type="EMBL" id="AEPE02000005">
    <property type="protein sequence ID" value="EFZ36767.1"/>
    <property type="molecule type" value="Genomic_DNA"/>
</dbReference>
<accession>E7RR79</accession>
<dbReference type="Gene3D" id="2.40.70.10">
    <property type="entry name" value="Acid Proteases"/>
    <property type="match status" value="1"/>
</dbReference>
<evidence type="ECO:0008006" key="4">
    <source>
        <dbReference type="Google" id="ProtNLM"/>
    </source>
</evidence>
<keyword evidence="3" id="KW-1185">Reference proteome</keyword>